<proteinExistence type="inferred from homology"/>
<evidence type="ECO:0000256" key="8">
    <source>
        <dbReference type="PROSITE-ProRule" id="PRU01100"/>
    </source>
</evidence>
<evidence type="ECO:0000313" key="10">
    <source>
        <dbReference type="EMBL" id="EIY44662.1"/>
    </source>
</evidence>
<dbReference type="Gene3D" id="3.20.20.80">
    <property type="entry name" value="Glycosidases"/>
    <property type="match status" value="1"/>
</dbReference>
<dbReference type="Proteomes" id="UP000003089">
    <property type="component" value="Unassembled WGS sequence"/>
</dbReference>
<dbReference type="PROSITE" id="PS51764">
    <property type="entry name" value="GH26"/>
    <property type="match status" value="1"/>
</dbReference>
<comment type="subcellular location">
    <subcellularLocation>
        <location evidence="4">Secreted</location>
    </subcellularLocation>
</comment>
<dbReference type="PATRIC" id="fig|997884.3.peg.4052"/>
<dbReference type="PANTHER" id="PTHR40079:SF4">
    <property type="entry name" value="GH26 DOMAIN-CONTAINING PROTEIN-RELATED"/>
    <property type="match status" value="1"/>
</dbReference>
<accession>I8X3G8</accession>
<feature type="binding site" evidence="6">
    <location>
        <position position="260"/>
    </location>
    <ligand>
        <name>substrate</name>
    </ligand>
</feature>
<evidence type="ECO:0000256" key="5">
    <source>
        <dbReference type="PIRSR" id="PIRSR018168-1"/>
    </source>
</evidence>
<dbReference type="PIRSF" id="PIRSF018168">
    <property type="entry name" value="Mannan-1_4-beta-mannosidase"/>
    <property type="match status" value="1"/>
</dbReference>
<dbReference type="HOGENOM" id="CLU_016930_0_1_10"/>
<organism evidence="10 11">
    <name type="scientific">Bacteroides nordii CL02T12C05</name>
    <dbReference type="NCBI Taxonomy" id="997884"/>
    <lineage>
        <taxon>Bacteria</taxon>
        <taxon>Pseudomonadati</taxon>
        <taxon>Bacteroidota</taxon>
        <taxon>Bacteroidia</taxon>
        <taxon>Bacteroidales</taxon>
        <taxon>Bacteroidaceae</taxon>
        <taxon>Bacteroides</taxon>
    </lineage>
</organism>
<protein>
    <recommendedName>
        <fullName evidence="4">Mannan endo-1,4-beta-mannosidase</fullName>
        <ecNumber evidence="4">3.2.1.78</ecNumber>
    </recommendedName>
</protein>
<evidence type="ECO:0000256" key="7">
    <source>
        <dbReference type="PIRSR" id="PIRSR018168-3"/>
    </source>
</evidence>
<feature type="binding site" evidence="6">
    <location>
        <position position="194"/>
    </location>
    <ligand>
        <name>substrate</name>
    </ligand>
</feature>
<keyword evidence="11" id="KW-1185">Reference proteome</keyword>
<dbReference type="AlphaFoldDB" id="I8X3G8"/>
<dbReference type="RefSeq" id="WP_007487266.1">
    <property type="nucleotide sequence ID" value="NZ_JH724316.1"/>
</dbReference>
<evidence type="ECO:0000256" key="6">
    <source>
        <dbReference type="PIRSR" id="PIRSR018168-2"/>
    </source>
</evidence>
<feature type="active site" description="Nucleophile" evidence="5 8">
    <location>
        <position position="298"/>
    </location>
</feature>
<dbReference type="STRING" id="997884.HMPREF1068_03949"/>
<dbReference type="EC" id="3.2.1.78" evidence="4"/>
<evidence type="ECO:0000256" key="3">
    <source>
        <dbReference type="ARBA" id="ARBA00023295"/>
    </source>
</evidence>
<evidence type="ECO:0000256" key="2">
    <source>
        <dbReference type="ARBA" id="ARBA00022801"/>
    </source>
</evidence>
<dbReference type="GO" id="GO:0016985">
    <property type="term" value="F:mannan endo-1,4-beta-mannosidase activity"/>
    <property type="evidence" value="ECO:0007669"/>
    <property type="project" value="UniProtKB-UniRule"/>
</dbReference>
<keyword evidence="4" id="KW-0964">Secreted</keyword>
<dbReference type="EMBL" id="AGXS01000026">
    <property type="protein sequence ID" value="EIY44662.1"/>
    <property type="molecule type" value="Genomic_DNA"/>
</dbReference>
<dbReference type="SUPFAM" id="SSF51445">
    <property type="entry name" value="(Trans)glycosidases"/>
    <property type="match status" value="1"/>
</dbReference>
<name>I8X3G8_9BACE</name>
<dbReference type="PRINTS" id="PR00739">
    <property type="entry name" value="GLHYDRLASE26"/>
</dbReference>
<evidence type="ECO:0000256" key="1">
    <source>
        <dbReference type="ARBA" id="ARBA00007754"/>
    </source>
</evidence>
<keyword evidence="2 4" id="KW-0378">Hydrolase</keyword>
<keyword evidence="3 4" id="KW-0326">Glycosidase</keyword>
<feature type="active site" description="Proton donor" evidence="5 8">
    <location>
        <position position="189"/>
    </location>
</feature>
<dbReference type="GO" id="GO:0006080">
    <property type="term" value="P:substituted mannan metabolic process"/>
    <property type="evidence" value="ECO:0007669"/>
    <property type="project" value="UniProtKB-UniRule"/>
</dbReference>
<dbReference type="InterPro" id="IPR000805">
    <property type="entry name" value="Glyco_hydro_26"/>
</dbReference>
<feature type="domain" description="GH26" evidence="9">
    <location>
        <begin position="33"/>
        <end position="367"/>
    </location>
</feature>
<dbReference type="PANTHER" id="PTHR40079">
    <property type="entry name" value="MANNAN ENDO-1,4-BETA-MANNOSIDASE E-RELATED"/>
    <property type="match status" value="1"/>
</dbReference>
<evidence type="ECO:0000256" key="4">
    <source>
        <dbReference type="PIRNR" id="PIRNR018168"/>
    </source>
</evidence>
<comment type="caution">
    <text evidence="10">The sequence shown here is derived from an EMBL/GenBank/DDBJ whole genome shotgun (WGS) entry which is preliminary data.</text>
</comment>
<dbReference type="eggNOG" id="COG4124">
    <property type="taxonomic scope" value="Bacteria"/>
</dbReference>
<feature type="site" description="Plays an important role in maintaining the position of the catalytic nucleophile" evidence="7">
    <location>
        <position position="188"/>
    </location>
</feature>
<evidence type="ECO:0000259" key="9">
    <source>
        <dbReference type="PROSITE" id="PS51764"/>
    </source>
</evidence>
<dbReference type="InterPro" id="IPR022790">
    <property type="entry name" value="GH26_dom"/>
</dbReference>
<evidence type="ECO:0000313" key="11">
    <source>
        <dbReference type="Proteomes" id="UP000003089"/>
    </source>
</evidence>
<dbReference type="InterPro" id="IPR017853">
    <property type="entry name" value="GH"/>
</dbReference>
<dbReference type="PROSITE" id="PS51257">
    <property type="entry name" value="PROKAR_LIPOPROTEIN"/>
    <property type="match status" value="1"/>
</dbReference>
<comment type="catalytic activity">
    <reaction evidence="4">
        <text>Random hydrolysis of (1-&gt;4)-beta-D-mannosidic linkages in mannans, galactomannans and glucomannans.</text>
        <dbReference type="EC" id="3.2.1.78"/>
    </reaction>
</comment>
<dbReference type="InterPro" id="IPR016714">
    <property type="entry name" value="MANB/E"/>
</dbReference>
<feature type="binding site" evidence="6">
    <location>
        <position position="126"/>
    </location>
    <ligand>
        <name>substrate</name>
    </ligand>
</feature>
<dbReference type="Pfam" id="PF02156">
    <property type="entry name" value="Glyco_hydro_26"/>
    <property type="match status" value="1"/>
</dbReference>
<comment type="similarity">
    <text evidence="1 4 8">Belongs to the glycosyl hydrolase 26 family.</text>
</comment>
<sequence>MKNYFFIGIVIVTLFSCKTSVENKLPTDSQATPETVVLYNRLFNLAEKGIMLGHQDSPLYGHGWYGDEECSDVKNMVGDYPAMFGFELGHIELGSEYSLDSVYFSRIKEHVIKQYARGGISSFSWHANNIATGNSTWDCAQDTVVRSILPGGGLHKEYLVWLGRLADFFLDLKDETGTYIPVIFRMYHEHTGDWFWWSSQQSTPEEYKQLWIMTIDFLRNTKQVHHLLYAYSSSNVESMEHYLERYPGDEYVDILGFDHYLKGRTQENVEQYKKDFERNIKIVTEYAIQSGKLPVVGETGEESVWDTTYFTNIIYPIINNYKLGWILFWRNAWEADKPDHYYLPYPGHPSENDFRQFVDMPLILMSKDIFEK</sequence>
<gene>
    <name evidence="10" type="ORF">HMPREF1068_03949</name>
</gene>
<keyword evidence="4" id="KW-0119">Carbohydrate metabolism</keyword>
<dbReference type="GO" id="GO:0005576">
    <property type="term" value="C:extracellular region"/>
    <property type="evidence" value="ECO:0007669"/>
    <property type="project" value="UniProtKB-SubCell"/>
</dbReference>
<reference evidence="10 11" key="1">
    <citation type="submission" date="2012-02" db="EMBL/GenBank/DDBJ databases">
        <title>The Genome Sequence of Bacteroides nordii CL02T12C05.</title>
        <authorList>
            <consortium name="The Broad Institute Genome Sequencing Platform"/>
            <person name="Earl A."/>
            <person name="Ward D."/>
            <person name="Feldgarden M."/>
            <person name="Gevers D."/>
            <person name="Zitomersky N.L."/>
            <person name="Coyne M.J."/>
            <person name="Comstock L.E."/>
            <person name="Young S.K."/>
            <person name="Zeng Q."/>
            <person name="Gargeya S."/>
            <person name="Fitzgerald M."/>
            <person name="Haas B."/>
            <person name="Abouelleil A."/>
            <person name="Alvarado L."/>
            <person name="Arachchi H.M."/>
            <person name="Berlin A."/>
            <person name="Chapman S.B."/>
            <person name="Gearin G."/>
            <person name="Goldberg J."/>
            <person name="Griggs A."/>
            <person name="Gujja S."/>
            <person name="Hansen M."/>
            <person name="Heiman D."/>
            <person name="Howarth C."/>
            <person name="Larimer J."/>
            <person name="Lui A."/>
            <person name="MacDonald P.J.P."/>
            <person name="McCowen C."/>
            <person name="Montmayeur A."/>
            <person name="Murphy C."/>
            <person name="Neiman D."/>
            <person name="Pearson M."/>
            <person name="Priest M."/>
            <person name="Roberts A."/>
            <person name="Saif S."/>
            <person name="Shea T."/>
            <person name="Sisk P."/>
            <person name="Stolte C."/>
            <person name="Sykes S."/>
            <person name="Wortman J."/>
            <person name="Nusbaum C."/>
            <person name="Birren B."/>
        </authorList>
    </citation>
    <scope>NUCLEOTIDE SEQUENCE [LARGE SCALE GENOMIC DNA]</scope>
    <source>
        <strain evidence="10 11">CL02T12C05</strain>
    </source>
</reference>